<dbReference type="AlphaFoldDB" id="A0A316AS05"/>
<evidence type="ECO:0000313" key="2">
    <source>
        <dbReference type="Proteomes" id="UP000245880"/>
    </source>
</evidence>
<gene>
    <name evidence="1" type="ORF">CLV98_101275</name>
</gene>
<dbReference type="Gene3D" id="3.40.30.10">
    <property type="entry name" value="Glutaredoxin"/>
    <property type="match status" value="1"/>
</dbReference>
<accession>A0A316AS05</accession>
<proteinExistence type="predicted"/>
<dbReference type="PANTHER" id="PTHR43640:SF1">
    <property type="entry name" value="THIOREDOXIN-DEPENDENT PEROXIREDOXIN"/>
    <property type="match status" value="1"/>
</dbReference>
<evidence type="ECO:0008006" key="3">
    <source>
        <dbReference type="Google" id="ProtNLM"/>
    </source>
</evidence>
<organism evidence="1 2">
    <name type="scientific">Dyadobacter jejuensis</name>
    <dbReference type="NCBI Taxonomy" id="1082580"/>
    <lineage>
        <taxon>Bacteria</taxon>
        <taxon>Pseudomonadati</taxon>
        <taxon>Bacteroidota</taxon>
        <taxon>Cytophagia</taxon>
        <taxon>Cytophagales</taxon>
        <taxon>Spirosomataceae</taxon>
        <taxon>Dyadobacter</taxon>
    </lineage>
</organism>
<dbReference type="PANTHER" id="PTHR43640">
    <property type="entry name" value="OS07G0260300 PROTEIN"/>
    <property type="match status" value="1"/>
</dbReference>
<protein>
    <recommendedName>
        <fullName evidence="3">AhpC/TSA family protein</fullName>
    </recommendedName>
</protein>
<sequence>MASHYSKVLEPRTAMRITWLLLLFTLWLQPSTLWAQEPTHTAPSKLRVLLFLDPECPITQSYMREIRNLIADYEPKGVTFEAIFPTYTVTDAEIKKFFVKYKVPLKGRTDPAHITTKRYGATTMPEVVLVSGIGQTLYQGAIDNWYYALGKNRPKATAAYLRNALEAGLQGAPILVRKTEAIGCLINE</sequence>
<dbReference type="InterPro" id="IPR047262">
    <property type="entry name" value="PRX-like1"/>
</dbReference>
<comment type="caution">
    <text evidence="1">The sequence shown here is derived from an EMBL/GenBank/DDBJ whole genome shotgun (WGS) entry which is preliminary data.</text>
</comment>
<dbReference type="EMBL" id="QGDT01000001">
    <property type="protein sequence ID" value="PWJ60099.1"/>
    <property type="molecule type" value="Genomic_DNA"/>
</dbReference>
<name>A0A316AS05_9BACT</name>
<dbReference type="InterPro" id="IPR036249">
    <property type="entry name" value="Thioredoxin-like_sf"/>
</dbReference>
<dbReference type="Proteomes" id="UP000245880">
    <property type="component" value="Unassembled WGS sequence"/>
</dbReference>
<dbReference type="SUPFAM" id="SSF52833">
    <property type="entry name" value="Thioredoxin-like"/>
    <property type="match status" value="1"/>
</dbReference>
<keyword evidence="2" id="KW-1185">Reference proteome</keyword>
<reference evidence="1 2" key="1">
    <citation type="submission" date="2018-03" db="EMBL/GenBank/DDBJ databases">
        <title>Genomic Encyclopedia of Archaeal and Bacterial Type Strains, Phase II (KMG-II): from individual species to whole genera.</title>
        <authorList>
            <person name="Goeker M."/>
        </authorList>
    </citation>
    <scope>NUCLEOTIDE SEQUENCE [LARGE SCALE GENOMIC DNA]</scope>
    <source>
        <strain evidence="1 2">DSM 100346</strain>
    </source>
</reference>
<evidence type="ECO:0000313" key="1">
    <source>
        <dbReference type="EMBL" id="PWJ60099.1"/>
    </source>
</evidence>